<dbReference type="Proteomes" id="UP000887579">
    <property type="component" value="Unplaced"/>
</dbReference>
<protein>
    <submittedName>
        <fullName evidence="2">BTB domain-containing protein</fullName>
    </submittedName>
</protein>
<accession>A0AC34FMZ8</accession>
<reference evidence="2" key="1">
    <citation type="submission" date="2022-11" db="UniProtKB">
        <authorList>
            <consortium name="WormBaseParasite"/>
        </authorList>
    </citation>
    <scope>IDENTIFICATION</scope>
</reference>
<organism evidence="1 2">
    <name type="scientific">Panagrolaimus sp. ES5</name>
    <dbReference type="NCBI Taxonomy" id="591445"/>
    <lineage>
        <taxon>Eukaryota</taxon>
        <taxon>Metazoa</taxon>
        <taxon>Ecdysozoa</taxon>
        <taxon>Nematoda</taxon>
        <taxon>Chromadorea</taxon>
        <taxon>Rhabditida</taxon>
        <taxon>Tylenchina</taxon>
        <taxon>Panagrolaimomorpha</taxon>
        <taxon>Panagrolaimoidea</taxon>
        <taxon>Panagrolaimidae</taxon>
        <taxon>Panagrolaimus</taxon>
    </lineage>
</organism>
<evidence type="ECO:0000313" key="2">
    <source>
        <dbReference type="WBParaSite" id="ES5_v2.g17929.t1"/>
    </source>
</evidence>
<dbReference type="WBParaSite" id="ES5_v2.g17929.t1">
    <property type="protein sequence ID" value="ES5_v2.g17929.t1"/>
    <property type="gene ID" value="ES5_v2.g17929"/>
</dbReference>
<name>A0AC34FMZ8_9BILA</name>
<proteinExistence type="predicted"/>
<sequence>MDPEKKFFIDDHLTIETKGVLIEQEEFQSIKDGHLGKSLWKDDDDKDFVIAVGKKNEIKEEIKATTRSPVFKRMIKTDMKEKAENKVEIIDFDFETVVAAIAFCYDRDYLEGIAEWKKLVTLHQFADKYDIQDFKKPLELHLMHWISFENICEITNAAIMTNYANLQKFCFDCLLMALRNGIPVKDFEKLDNDFSYDLLTKAFSVKHC</sequence>
<evidence type="ECO:0000313" key="1">
    <source>
        <dbReference type="Proteomes" id="UP000887579"/>
    </source>
</evidence>